<feature type="domain" description="C-type lectin" evidence="6">
    <location>
        <begin position="510"/>
        <end position="630"/>
    </location>
</feature>
<feature type="domain" description="C-type lectin" evidence="6">
    <location>
        <begin position="44"/>
        <end position="163"/>
    </location>
</feature>
<dbReference type="CDD" id="cd00041">
    <property type="entry name" value="CUB"/>
    <property type="match status" value="2"/>
</dbReference>
<feature type="domain" description="C-type lectin" evidence="6">
    <location>
        <begin position="692"/>
        <end position="812"/>
    </location>
</feature>
<dbReference type="InterPro" id="IPR001304">
    <property type="entry name" value="C-type_lectin-like"/>
</dbReference>
<feature type="domain" description="CUB" evidence="5">
    <location>
        <begin position="1340"/>
        <end position="1451"/>
    </location>
</feature>
<feature type="chain" id="PRO_5034611068" evidence="4">
    <location>
        <begin position="32"/>
        <end position="1796"/>
    </location>
</feature>
<protein>
    <submittedName>
        <fullName evidence="9">Uncharacterized protein LOC110985794 isoform X1</fullName>
    </submittedName>
</protein>
<dbReference type="InterPro" id="IPR036116">
    <property type="entry name" value="FN3_sf"/>
</dbReference>
<feature type="domain" description="C-type lectin" evidence="6">
    <location>
        <begin position="874"/>
        <end position="994"/>
    </location>
</feature>
<dbReference type="OrthoDB" id="538816at2759"/>
<reference evidence="9" key="1">
    <citation type="submission" date="2025-08" db="UniProtKB">
        <authorList>
            <consortium name="RefSeq"/>
        </authorList>
    </citation>
    <scope>IDENTIFICATION</scope>
</reference>
<dbReference type="Gene3D" id="3.10.100.10">
    <property type="entry name" value="Mannose-Binding Protein A, subunit A"/>
    <property type="match status" value="6"/>
</dbReference>
<keyword evidence="3" id="KW-0472">Membrane</keyword>
<feature type="domain" description="Fibronectin type-III" evidence="7">
    <location>
        <begin position="409"/>
        <end position="504"/>
    </location>
</feature>
<comment type="caution">
    <text evidence="2">Lacks conserved residue(s) required for the propagation of feature annotation.</text>
</comment>
<dbReference type="SMART" id="SM00042">
    <property type="entry name" value="CUB"/>
    <property type="match status" value="2"/>
</dbReference>
<accession>A0A8B7ZCV6</accession>
<feature type="domain" description="C-type lectin" evidence="6">
    <location>
        <begin position="1109"/>
        <end position="1230"/>
    </location>
</feature>
<dbReference type="GeneID" id="110985794"/>
<dbReference type="Pfam" id="PF00059">
    <property type="entry name" value="Lectin_C"/>
    <property type="match status" value="6"/>
</dbReference>
<dbReference type="InterPro" id="IPR035914">
    <property type="entry name" value="Sperma_CUB_dom_sf"/>
</dbReference>
<sequence>MRGVTKAVTMAWWTILSSCLVLSNFYAAAQTTPEPCPVGYETGYNEQCYFILEGGSENYTSWQVTREICRQGDVNSDLLMINNNDELQYIKGRIASLTSDVWWIGYSDLSDEGNWKWLDCNKSTTWQESLWVTQGSEDCAGYQRTTSKIADYNCNSLQAYICEISPKGFTVDDTNVQKVDAVAVNRTAIHVHWEVSPYNCDITGYTVLYQQYSDTNINGSIHVSGGNASKVVLTNLATDVMWKVFVAAIHSLGGELDFIGPAQVWLGSCPEWHLPGFNGTCYWFYYTPNGENWFSYERSSCLDRGSELLIISSQEELDYILNQTESLAPGQEWWIGYSDVTVEGTWRWMDCSSTDDWQSTLWAPGEPAEVEDCATLKGDSGHINGHRCDEKFFFICEVTPKDFTVVDTNARNVKAVATNETTIQVTWEVSPYNCDIIGYRVYYQHNQEPNDAGWVQVYNGGASNVTLYSLTTNSRWEIYVAALQIVQELDRVGPVNVWLGSCPEWHLPGPNGSCYWFYHDVNDTSWWIYRRGACQDRGSDLLIINSQEELNYILNHTETLAPGQTWWIGYYDVSVEGTWRWVDCSDTSDWQSTLWIPGQPAQRKDCGILLGGTGQLSSEVCDEKFNFICEVSPKGSVQVYDGNATEVILSSLTTNVWWQIYVAGMNIEQELDKVGPAEIWLGSCPEWHLPGPNGSCYWFYHDVNDTSWWIYRRGACQDRGSDLLIINNQEELNYILNQTETLAPGQTWWIGYYDVSVEGTWRWVDCSDTSDWQSTLWVPGEPAQRKDCGILLGGTGQLSSEVCDEKFNFICEVSPKGSVQVYDGNATEVILSSLTTNVWWQIYVAGMNIEQELDKVGPAEIWLGPCPGWHLPGPNGSCYWFYHNVNNTGWWYSRRNSCRNQGSDLLIIDNQEELDYILNQTETLAPGQTWWIGYYDVSVEGTWRWVDCSDTSDWQSTLWVPGEPAQRKDCGILLGGTGQLSSEVCDEKFNFICEVSPKDFTEEETKPTKVVAVAMTPTSVQVTWVVSVYSCDIIGYRVHYFQTSNKDLKDSVTIYGGDANMTLLTDLEIDTEYSIGVAALNTREELEQVGPVIVTTPWGCPEDFEEGPGERSCFAFYNDYGSWDVARRTCGDVKNGDLAIIDSPQELEFIQKRMEEVNPGQMWWLGYSDISVEGDWRWVDCQPTADWQQSLWPSDEPRFSVNDCGYIQKVGSAMEIRSVVCDDRMYILCEITDKGFIPEDGNARNVRVSPLTPASFEVKWDGSPTSCDVIGYSIYYSKENTSSSEEFTTVYGGDIRTAKIDVTAVTQDTVYLVYVAGLNWLSVLDRIGPARVTLTPESDNREYISVTGDSGDIQSPGWPTSYENNKDITWTITVSKPGRVRLTILSIRLDSNGDYLTVGSGGTSGLNELGRYTGYQENVGYLESQFNQMWLRFITDSTKTAQGFSVEFAKVDDGTVDDCGRSFTDIASGFINSPNYLEGTPYPNNLDCVWKIKLQDQTALVKLDFINFDVERDHDFLIIGSGLTVNENILKWMTGKLDPPISSIVSPTNEMWLRFLSDESQGSRGFRAEFTSQEGSPPTTPVYETADTLLFIVKNENVAWFDAVNQVQLKSTIAEVLNRYEIPAQQEIKQKIQGNFDASDVVFVRFYDVDSDLHIVTWVHDASSIDPKVPLNPEMVIQAVTAEKEYFQSSMGESFEYEMRLPTTPVPTVPTSSLPDWAIAVIAVGSLSILIVLGLFIFGCSKIGGDHSSLKKEVQIQLGDENGSFRPTSFGSDGTWNPAFHSIMDESEELASDTGL</sequence>
<dbReference type="PROSITE" id="PS00615">
    <property type="entry name" value="C_TYPE_LECTIN_1"/>
    <property type="match status" value="3"/>
</dbReference>
<evidence type="ECO:0000259" key="5">
    <source>
        <dbReference type="PROSITE" id="PS01180"/>
    </source>
</evidence>
<dbReference type="CDD" id="cd00063">
    <property type="entry name" value="FN3"/>
    <property type="match status" value="4"/>
</dbReference>
<dbReference type="SMART" id="SM00034">
    <property type="entry name" value="CLECT"/>
    <property type="match status" value="6"/>
</dbReference>
<evidence type="ECO:0000259" key="7">
    <source>
        <dbReference type="PROSITE" id="PS50853"/>
    </source>
</evidence>
<keyword evidence="1" id="KW-1015">Disulfide bond</keyword>
<dbReference type="SUPFAM" id="SSF56436">
    <property type="entry name" value="C-type lectin-like"/>
    <property type="match status" value="6"/>
</dbReference>
<evidence type="ECO:0000313" key="8">
    <source>
        <dbReference type="Proteomes" id="UP000694845"/>
    </source>
</evidence>
<keyword evidence="8" id="KW-1185">Reference proteome</keyword>
<feature type="domain" description="CUB" evidence="5">
    <location>
        <begin position="1459"/>
        <end position="1573"/>
    </location>
</feature>
<dbReference type="InterPro" id="IPR050111">
    <property type="entry name" value="C-type_lectin/snaclec_domain"/>
</dbReference>
<dbReference type="PROSITE" id="PS50041">
    <property type="entry name" value="C_TYPE_LECTIN_2"/>
    <property type="match status" value="6"/>
</dbReference>
<feature type="domain" description="C-type lectin" evidence="6">
    <location>
        <begin position="277"/>
        <end position="397"/>
    </location>
</feature>
<dbReference type="PROSITE" id="PS01180">
    <property type="entry name" value="CUB"/>
    <property type="match status" value="2"/>
</dbReference>
<feature type="domain" description="Fibronectin type-III" evidence="7">
    <location>
        <begin position="175"/>
        <end position="271"/>
    </location>
</feature>
<evidence type="ECO:0000256" key="3">
    <source>
        <dbReference type="SAM" id="Phobius"/>
    </source>
</evidence>
<organism evidence="8 9">
    <name type="scientific">Acanthaster planci</name>
    <name type="common">Crown-of-thorns starfish</name>
    <dbReference type="NCBI Taxonomy" id="133434"/>
    <lineage>
        <taxon>Eukaryota</taxon>
        <taxon>Metazoa</taxon>
        <taxon>Echinodermata</taxon>
        <taxon>Eleutherozoa</taxon>
        <taxon>Asterozoa</taxon>
        <taxon>Asteroidea</taxon>
        <taxon>Valvatacea</taxon>
        <taxon>Valvatida</taxon>
        <taxon>Acanthasteridae</taxon>
        <taxon>Acanthaster</taxon>
    </lineage>
</organism>
<name>A0A8B7ZCV6_ACAPL</name>
<gene>
    <name evidence="9" type="primary">LOC110985794</name>
</gene>
<feature type="domain" description="Fibronectin type-III" evidence="7">
    <location>
        <begin position="1006"/>
        <end position="1099"/>
    </location>
</feature>
<dbReference type="KEGG" id="aplc:110985794"/>
<dbReference type="InterPro" id="IPR003961">
    <property type="entry name" value="FN3_dom"/>
</dbReference>
<keyword evidence="3" id="KW-0812">Transmembrane</keyword>
<evidence type="ECO:0000256" key="4">
    <source>
        <dbReference type="SAM" id="SignalP"/>
    </source>
</evidence>
<evidence type="ECO:0000256" key="2">
    <source>
        <dbReference type="PROSITE-ProRule" id="PRU00059"/>
    </source>
</evidence>
<dbReference type="Proteomes" id="UP000694845">
    <property type="component" value="Unplaced"/>
</dbReference>
<feature type="transmembrane region" description="Helical" evidence="3">
    <location>
        <begin position="1717"/>
        <end position="1738"/>
    </location>
</feature>
<dbReference type="PROSITE" id="PS50853">
    <property type="entry name" value="FN3"/>
    <property type="match status" value="4"/>
</dbReference>
<dbReference type="InterPro" id="IPR018378">
    <property type="entry name" value="C-type_lectin_CS"/>
</dbReference>
<feature type="domain" description="Fibronectin type-III" evidence="7">
    <location>
        <begin position="1242"/>
        <end position="1338"/>
    </location>
</feature>
<dbReference type="OMA" id="NETWWIG"/>
<dbReference type="InterPro" id="IPR000859">
    <property type="entry name" value="CUB_dom"/>
</dbReference>
<proteinExistence type="predicted"/>
<evidence type="ECO:0000313" key="9">
    <source>
        <dbReference type="RefSeq" id="XP_022102812.1"/>
    </source>
</evidence>
<dbReference type="RefSeq" id="XP_022102812.1">
    <property type="nucleotide sequence ID" value="XM_022247120.1"/>
</dbReference>
<feature type="signal peptide" evidence="4">
    <location>
        <begin position="1"/>
        <end position="31"/>
    </location>
</feature>
<evidence type="ECO:0000259" key="6">
    <source>
        <dbReference type="PROSITE" id="PS50041"/>
    </source>
</evidence>
<dbReference type="SUPFAM" id="SSF49265">
    <property type="entry name" value="Fibronectin type III"/>
    <property type="match status" value="2"/>
</dbReference>
<dbReference type="Gene3D" id="2.60.40.10">
    <property type="entry name" value="Immunoglobulins"/>
    <property type="match status" value="4"/>
</dbReference>
<keyword evidence="3" id="KW-1133">Transmembrane helix</keyword>
<dbReference type="Pfam" id="PF00041">
    <property type="entry name" value="fn3"/>
    <property type="match status" value="3"/>
</dbReference>
<dbReference type="Gene3D" id="2.60.120.290">
    <property type="entry name" value="Spermadhesin, CUB domain"/>
    <property type="match status" value="2"/>
</dbReference>
<evidence type="ECO:0000256" key="1">
    <source>
        <dbReference type="ARBA" id="ARBA00023157"/>
    </source>
</evidence>
<dbReference type="InterPro" id="IPR016187">
    <property type="entry name" value="CTDL_fold"/>
</dbReference>
<dbReference type="CDD" id="cd00037">
    <property type="entry name" value="CLECT"/>
    <property type="match status" value="5"/>
</dbReference>
<keyword evidence="4" id="KW-0732">Signal</keyword>
<dbReference type="SMART" id="SM00060">
    <property type="entry name" value="FN3"/>
    <property type="match status" value="4"/>
</dbReference>
<dbReference type="InterPro" id="IPR013783">
    <property type="entry name" value="Ig-like_fold"/>
</dbReference>
<dbReference type="PANTHER" id="PTHR22803">
    <property type="entry name" value="MANNOSE, PHOSPHOLIPASE, LECTIN RECEPTOR RELATED"/>
    <property type="match status" value="1"/>
</dbReference>
<dbReference type="Pfam" id="PF00431">
    <property type="entry name" value="CUB"/>
    <property type="match status" value="2"/>
</dbReference>
<dbReference type="PROSITE" id="PS51257">
    <property type="entry name" value="PROKAR_LIPOPROTEIN"/>
    <property type="match status" value="1"/>
</dbReference>
<dbReference type="InterPro" id="IPR016186">
    <property type="entry name" value="C-type_lectin-like/link_sf"/>
</dbReference>
<dbReference type="SUPFAM" id="SSF49854">
    <property type="entry name" value="Spermadhesin, CUB domain"/>
    <property type="match status" value="2"/>
</dbReference>